<evidence type="ECO:0000256" key="1">
    <source>
        <dbReference type="SAM" id="SignalP"/>
    </source>
</evidence>
<keyword evidence="3" id="KW-1185">Reference proteome</keyword>
<comment type="caution">
    <text evidence="2">The sequence shown here is derived from an EMBL/GenBank/DDBJ whole genome shotgun (WGS) entry which is preliminary data.</text>
</comment>
<evidence type="ECO:0000313" key="2">
    <source>
        <dbReference type="EMBL" id="KAF6023880.1"/>
    </source>
</evidence>
<dbReference type="AlphaFoldDB" id="A0A7J7JCG1"/>
<accession>A0A7J7JCG1</accession>
<organism evidence="2 3">
    <name type="scientific">Bugula neritina</name>
    <name type="common">Brown bryozoan</name>
    <name type="synonym">Sertularia neritina</name>
    <dbReference type="NCBI Taxonomy" id="10212"/>
    <lineage>
        <taxon>Eukaryota</taxon>
        <taxon>Metazoa</taxon>
        <taxon>Spiralia</taxon>
        <taxon>Lophotrochozoa</taxon>
        <taxon>Bryozoa</taxon>
        <taxon>Gymnolaemata</taxon>
        <taxon>Cheilostomatida</taxon>
        <taxon>Flustrina</taxon>
        <taxon>Buguloidea</taxon>
        <taxon>Bugulidae</taxon>
        <taxon>Bugula</taxon>
    </lineage>
</organism>
<dbReference type="Proteomes" id="UP000593567">
    <property type="component" value="Unassembled WGS sequence"/>
</dbReference>
<sequence length="88" mass="10177">MWLCAYINYFISFLAVSSLSKEQKEVLSKFLSKYKKAIPKDKTQVESDVDSDLSDHEDFYLPGEDHHVKMEVSATRKAAIKCLFILTR</sequence>
<feature type="chain" id="PRO_5029702613" evidence="1">
    <location>
        <begin position="19"/>
        <end position="88"/>
    </location>
</feature>
<proteinExistence type="predicted"/>
<gene>
    <name evidence="2" type="ORF">EB796_017811</name>
</gene>
<evidence type="ECO:0000313" key="3">
    <source>
        <dbReference type="Proteomes" id="UP000593567"/>
    </source>
</evidence>
<keyword evidence="1" id="KW-0732">Signal</keyword>
<reference evidence="2" key="1">
    <citation type="submission" date="2020-06" db="EMBL/GenBank/DDBJ databases">
        <title>Draft genome of Bugula neritina, a colonial animal packing powerful symbionts and potential medicines.</title>
        <authorList>
            <person name="Rayko M."/>
        </authorList>
    </citation>
    <scope>NUCLEOTIDE SEQUENCE [LARGE SCALE GENOMIC DNA]</scope>
    <source>
        <strain evidence="2">Kwan_BN1</strain>
    </source>
</reference>
<protein>
    <submittedName>
        <fullName evidence="2">Uncharacterized protein</fullName>
    </submittedName>
</protein>
<dbReference type="EMBL" id="VXIV02002654">
    <property type="protein sequence ID" value="KAF6023880.1"/>
    <property type="molecule type" value="Genomic_DNA"/>
</dbReference>
<feature type="signal peptide" evidence="1">
    <location>
        <begin position="1"/>
        <end position="18"/>
    </location>
</feature>
<name>A0A7J7JCG1_BUGNE</name>